<evidence type="ECO:0000313" key="1">
    <source>
        <dbReference type="EMBL" id="OAF58182.1"/>
    </source>
</evidence>
<sequence length="100" mass="11012">MTTEHLLTTLKSHEKLKGSANFLSWKRRIEQTLAQAGVIEYALGVEKGVKPTAANPNEELGIGNKSEPFIIWFRGNAQAYSIIEATCSSDTHDQSDSQCC</sequence>
<protein>
    <submittedName>
        <fullName evidence="1">Uncharacterized protein</fullName>
    </submittedName>
</protein>
<dbReference type="VEuPathDB" id="FungiDB:GMDG_08922"/>
<name>A0A177A9V4_9PEZI</name>
<dbReference type="AlphaFoldDB" id="A0A177A9V4"/>
<dbReference type="EMBL" id="KV441397">
    <property type="protein sequence ID" value="OAF58182.1"/>
    <property type="molecule type" value="Genomic_DNA"/>
</dbReference>
<accession>A0A177A9V4</accession>
<proteinExistence type="predicted"/>
<dbReference type="GeneID" id="36289532"/>
<dbReference type="Proteomes" id="UP000077154">
    <property type="component" value="Unassembled WGS sequence"/>
</dbReference>
<gene>
    <name evidence="1" type="ORF">VC83_06473</name>
</gene>
<dbReference type="RefSeq" id="XP_024323467.1">
    <property type="nucleotide sequence ID" value="XM_024470073.1"/>
</dbReference>
<reference evidence="1" key="1">
    <citation type="submission" date="2016-03" db="EMBL/GenBank/DDBJ databases">
        <title>Updated assembly of Pseudogymnoascus destructans, the fungus causing white-nose syndrome of bats.</title>
        <authorList>
            <person name="Palmer J.M."/>
            <person name="Drees K.P."/>
            <person name="Foster J.T."/>
            <person name="Lindner D.L."/>
        </authorList>
    </citation>
    <scope>NUCLEOTIDE SEQUENCE [LARGE SCALE GENOMIC DNA]</scope>
    <source>
        <strain evidence="1">20631-21</strain>
    </source>
</reference>
<organism evidence="1">
    <name type="scientific">Pseudogymnoascus destructans</name>
    <dbReference type="NCBI Taxonomy" id="655981"/>
    <lineage>
        <taxon>Eukaryota</taxon>
        <taxon>Fungi</taxon>
        <taxon>Dikarya</taxon>
        <taxon>Ascomycota</taxon>
        <taxon>Pezizomycotina</taxon>
        <taxon>Leotiomycetes</taxon>
        <taxon>Thelebolales</taxon>
        <taxon>Thelebolaceae</taxon>
        <taxon>Pseudogymnoascus</taxon>
    </lineage>
</organism>